<gene>
    <name evidence="1" type="ORF">EV640_11427</name>
</gene>
<proteinExistence type="predicted"/>
<evidence type="ECO:0000313" key="1">
    <source>
        <dbReference type="EMBL" id="TDS82654.1"/>
    </source>
</evidence>
<dbReference type="EMBL" id="SOAN01000014">
    <property type="protein sequence ID" value="TDS82654.1"/>
    <property type="molecule type" value="Genomic_DNA"/>
</dbReference>
<reference evidence="1 2" key="1">
    <citation type="submission" date="2019-03" db="EMBL/GenBank/DDBJ databases">
        <title>Genomic Encyclopedia of Type Strains, Phase III (KMG-III): the genomes of soil and plant-associated and newly described type strains.</title>
        <authorList>
            <person name="Whitman W."/>
        </authorList>
    </citation>
    <scope>NUCLEOTIDE SEQUENCE [LARGE SCALE GENOMIC DNA]</scope>
    <source>
        <strain evidence="1 2">DSM 27373</strain>
    </source>
</reference>
<dbReference type="AlphaFoldDB" id="A0A4R7FVD5"/>
<organism evidence="1 2">
    <name type="scientific">Nesterenkonia aurantiaca</name>
    <dbReference type="NCBI Taxonomy" id="1436010"/>
    <lineage>
        <taxon>Bacteria</taxon>
        <taxon>Bacillati</taxon>
        <taxon>Actinomycetota</taxon>
        <taxon>Actinomycetes</taxon>
        <taxon>Micrococcales</taxon>
        <taxon>Micrococcaceae</taxon>
        <taxon>Nesterenkonia</taxon>
    </lineage>
</organism>
<protein>
    <submittedName>
        <fullName evidence="1">Uncharacterized protein</fullName>
    </submittedName>
</protein>
<name>A0A4R7FVD5_9MICC</name>
<accession>A0A4R7FVD5</accession>
<evidence type="ECO:0000313" key="2">
    <source>
        <dbReference type="Proteomes" id="UP000294506"/>
    </source>
</evidence>
<sequence>MRGFNVDSFTGLLSQDGYDLSLPPYYAISDIETMSNSTIRVHVQEAMFDEEREQMGRWFFNMTCQEVPELDTVVVNDVSGLDSNHFAHEFMRMPGCE</sequence>
<dbReference type="Proteomes" id="UP000294506">
    <property type="component" value="Unassembled WGS sequence"/>
</dbReference>
<comment type="caution">
    <text evidence="1">The sequence shown here is derived from an EMBL/GenBank/DDBJ whole genome shotgun (WGS) entry which is preliminary data.</text>
</comment>
<keyword evidence="2" id="KW-1185">Reference proteome</keyword>